<evidence type="ECO:0000256" key="10">
    <source>
        <dbReference type="ARBA" id="ARBA00023128"/>
    </source>
</evidence>
<comment type="subcellular location">
    <subcellularLocation>
        <location evidence="3">Cytoplasm</location>
    </subcellularLocation>
    <subcellularLocation>
        <location evidence="2">Mitochondrion matrix</location>
    </subcellularLocation>
    <subcellularLocation>
        <location evidence="1">Mitochondrion outer membrane</location>
    </subcellularLocation>
</comment>
<evidence type="ECO:0000256" key="8">
    <source>
        <dbReference type="ARBA" id="ARBA00023054"/>
    </source>
</evidence>
<dbReference type="AlphaFoldDB" id="A0A9D4K2R1"/>
<name>A0A9D4K2R1_DREPO</name>
<dbReference type="GO" id="GO:0005759">
    <property type="term" value="C:mitochondrial matrix"/>
    <property type="evidence" value="ECO:0007669"/>
    <property type="project" value="UniProtKB-SubCell"/>
</dbReference>
<dbReference type="Pfam" id="PF16026">
    <property type="entry name" value="MIEAP"/>
    <property type="match status" value="1"/>
</dbReference>
<dbReference type="PANTHER" id="PTHR21771:SF0">
    <property type="entry name" value="MITOCHONDRIA-EATING PROTEIN"/>
    <property type="match status" value="1"/>
</dbReference>
<dbReference type="EMBL" id="JAIWYP010000004">
    <property type="protein sequence ID" value="KAH3830448.1"/>
    <property type="molecule type" value="Genomic_DNA"/>
</dbReference>
<feature type="region of interest" description="Disordered" evidence="13">
    <location>
        <begin position="439"/>
        <end position="481"/>
    </location>
</feature>
<evidence type="ECO:0000256" key="5">
    <source>
        <dbReference type="ARBA" id="ARBA00019863"/>
    </source>
</evidence>
<evidence type="ECO:0000313" key="16">
    <source>
        <dbReference type="Proteomes" id="UP000828390"/>
    </source>
</evidence>
<proteinExistence type="inferred from homology"/>
<feature type="compositionally biased region" description="Basic and acidic residues" evidence="13">
    <location>
        <begin position="28"/>
        <end position="41"/>
    </location>
</feature>
<protein>
    <recommendedName>
        <fullName evidence="5">Mitochondria-eating protein</fullName>
    </recommendedName>
    <alternativeName>
        <fullName evidence="12">Spermatogenesis-associated protein 18</fullName>
    </alternativeName>
</protein>
<feature type="region of interest" description="Disordered" evidence="13">
    <location>
        <begin position="1"/>
        <end position="41"/>
    </location>
</feature>
<evidence type="ECO:0000256" key="11">
    <source>
        <dbReference type="ARBA" id="ARBA00023136"/>
    </source>
</evidence>
<dbReference type="GO" id="GO:0035694">
    <property type="term" value="P:mitochondrial protein catabolic process"/>
    <property type="evidence" value="ECO:0007669"/>
    <property type="project" value="InterPro"/>
</dbReference>
<evidence type="ECO:0000256" key="4">
    <source>
        <dbReference type="ARBA" id="ARBA00008233"/>
    </source>
</evidence>
<evidence type="ECO:0000256" key="13">
    <source>
        <dbReference type="SAM" id="MobiDB-lite"/>
    </source>
</evidence>
<dbReference type="Proteomes" id="UP000828390">
    <property type="component" value="Unassembled WGS sequence"/>
</dbReference>
<dbReference type="GO" id="GO:0035695">
    <property type="term" value="P:mitophagy by internal vacuole formation"/>
    <property type="evidence" value="ECO:0007669"/>
    <property type="project" value="TreeGrafter"/>
</dbReference>
<dbReference type="PANTHER" id="PTHR21771">
    <property type="entry name" value="MITOCHONDRIA-EATING PROTEIN-RELATED"/>
    <property type="match status" value="1"/>
</dbReference>
<keyword evidence="8" id="KW-0175">Coiled coil</keyword>
<feature type="compositionally biased region" description="Basic and acidic residues" evidence="13">
    <location>
        <begin position="239"/>
        <end position="268"/>
    </location>
</feature>
<feature type="compositionally biased region" description="Basic residues" evidence="13">
    <location>
        <begin position="463"/>
        <end position="476"/>
    </location>
</feature>
<dbReference type="GO" id="GO:0008289">
    <property type="term" value="F:lipid binding"/>
    <property type="evidence" value="ECO:0007669"/>
    <property type="project" value="UniProtKB-KW"/>
</dbReference>
<feature type="compositionally biased region" description="Basic and acidic residues" evidence="13">
    <location>
        <begin position="220"/>
        <end position="231"/>
    </location>
</feature>
<evidence type="ECO:0000313" key="15">
    <source>
        <dbReference type="EMBL" id="KAH3830448.1"/>
    </source>
</evidence>
<feature type="region of interest" description="Disordered" evidence="13">
    <location>
        <begin position="492"/>
        <end position="511"/>
    </location>
</feature>
<keyword evidence="16" id="KW-1185">Reference proteome</keyword>
<organism evidence="15 16">
    <name type="scientific">Dreissena polymorpha</name>
    <name type="common">Zebra mussel</name>
    <name type="synonym">Mytilus polymorpha</name>
    <dbReference type="NCBI Taxonomy" id="45954"/>
    <lineage>
        <taxon>Eukaryota</taxon>
        <taxon>Metazoa</taxon>
        <taxon>Spiralia</taxon>
        <taxon>Lophotrochozoa</taxon>
        <taxon>Mollusca</taxon>
        <taxon>Bivalvia</taxon>
        <taxon>Autobranchia</taxon>
        <taxon>Heteroconchia</taxon>
        <taxon>Euheterodonta</taxon>
        <taxon>Imparidentia</taxon>
        <taxon>Neoheterodontei</taxon>
        <taxon>Myida</taxon>
        <taxon>Dreissenoidea</taxon>
        <taxon>Dreissenidae</taxon>
        <taxon>Dreissena</taxon>
    </lineage>
</organism>
<dbReference type="InterPro" id="IPR031981">
    <property type="entry name" value="MIEAP_C"/>
</dbReference>
<comment type="similarity">
    <text evidence="4">Belongs to the MIEAP family.</text>
</comment>
<evidence type="ECO:0000256" key="9">
    <source>
        <dbReference type="ARBA" id="ARBA00023121"/>
    </source>
</evidence>
<dbReference type="GO" id="GO:0005741">
    <property type="term" value="C:mitochondrial outer membrane"/>
    <property type="evidence" value="ECO:0007669"/>
    <property type="project" value="UniProtKB-SubCell"/>
</dbReference>
<keyword evidence="6" id="KW-0963">Cytoplasm</keyword>
<evidence type="ECO:0000256" key="3">
    <source>
        <dbReference type="ARBA" id="ARBA00004496"/>
    </source>
</evidence>
<evidence type="ECO:0000256" key="2">
    <source>
        <dbReference type="ARBA" id="ARBA00004305"/>
    </source>
</evidence>
<evidence type="ECO:0000259" key="14">
    <source>
        <dbReference type="Pfam" id="PF16026"/>
    </source>
</evidence>
<evidence type="ECO:0000256" key="6">
    <source>
        <dbReference type="ARBA" id="ARBA00022490"/>
    </source>
</evidence>
<evidence type="ECO:0000256" key="12">
    <source>
        <dbReference type="ARBA" id="ARBA00032687"/>
    </source>
</evidence>
<keyword evidence="10" id="KW-0496">Mitochondrion</keyword>
<keyword evidence="9" id="KW-0446">Lipid-binding</keyword>
<keyword evidence="11" id="KW-0472">Membrane</keyword>
<feature type="region of interest" description="Disordered" evidence="13">
    <location>
        <begin position="212"/>
        <end position="268"/>
    </location>
</feature>
<comment type="caution">
    <text evidence="15">The sequence shown here is derived from an EMBL/GenBank/DDBJ whole genome shotgun (WGS) entry which is preliminary data.</text>
</comment>
<evidence type="ECO:0000256" key="1">
    <source>
        <dbReference type="ARBA" id="ARBA00004294"/>
    </source>
</evidence>
<sequence length="635" mass="72529">MSLFCGGKKQNKGKRGKRDSSPAYGASRNDELQREKSSLEKEIGDLKEQKASLANQIKTQKDEVAREKKTVKVDLEIASVNEELARLKKEKNDIDREIGNLRHDKNELQKQTKALKEEFASAKKAVNVESQIHQHPDKAAQEEQLNSFSKKLEAEKVAKGKAHEKIKAIEEEQTKLKNEIDSLKKISELEKAQTTKAEDELDKYKKEKAKLEQELGSTQKELELARKESHIPRSPTRASSDEWKDKIDKAESELQKERELRLGKERENSRINSENKLLVDEKQKLQDETNAMKAKLEESLNSLRTLEMNHKNEINQLQDRLHQEKQKIKKLDEEKDQLLTRQLDKIPELSSSTAAKVLDSNPNIADLSDPNRPQKIAEKFSQVYDDQWTDAMENLEKLGTNEERNIKILIDLLTTIYSHCKESSDNQNSRIEEDLFLPPMESHSSTSEPNGTEQLKSPISTKSHSKIPRFSSHKGGRPALPNLVTEKTTVEVVTPTKERQTRAHSVPKVKGEKMPEVPVEVKKGIKEYRKKVAKQVVPVIEKEVLAKLRRMEEFGDKVVDVCLPYIKKCVELCWMMCVQDPPAVLDWSAQEGAFNVDLYRAYTKSGSQLEFVVWPIIYLHEGGPVLLKGVAQGRD</sequence>
<accession>A0A9D4K2R1</accession>
<feature type="domain" description="Mitochondria-eating protein C-terminal" evidence="14">
    <location>
        <begin position="530"/>
        <end position="631"/>
    </location>
</feature>
<feature type="compositionally biased region" description="Polar residues" evidence="13">
    <location>
        <begin position="442"/>
        <end position="462"/>
    </location>
</feature>
<reference evidence="15" key="2">
    <citation type="submission" date="2020-11" db="EMBL/GenBank/DDBJ databases">
        <authorList>
            <person name="McCartney M.A."/>
            <person name="Auch B."/>
            <person name="Kono T."/>
            <person name="Mallez S."/>
            <person name="Becker A."/>
            <person name="Gohl D.M."/>
            <person name="Silverstein K.A.T."/>
            <person name="Koren S."/>
            <person name="Bechman K.B."/>
            <person name="Herman A."/>
            <person name="Abrahante J.E."/>
            <person name="Garbe J."/>
        </authorList>
    </citation>
    <scope>NUCLEOTIDE SEQUENCE</scope>
    <source>
        <strain evidence="15">Duluth1</strain>
        <tissue evidence="15">Whole animal</tissue>
    </source>
</reference>
<reference evidence="15" key="1">
    <citation type="journal article" date="2019" name="bioRxiv">
        <title>The Genome of the Zebra Mussel, Dreissena polymorpha: A Resource for Invasive Species Research.</title>
        <authorList>
            <person name="McCartney M.A."/>
            <person name="Auch B."/>
            <person name="Kono T."/>
            <person name="Mallez S."/>
            <person name="Zhang Y."/>
            <person name="Obille A."/>
            <person name="Becker A."/>
            <person name="Abrahante J.E."/>
            <person name="Garbe J."/>
            <person name="Badalamenti J.P."/>
            <person name="Herman A."/>
            <person name="Mangelson H."/>
            <person name="Liachko I."/>
            <person name="Sullivan S."/>
            <person name="Sone E.D."/>
            <person name="Koren S."/>
            <person name="Silverstein K.A.T."/>
            <person name="Beckman K.B."/>
            <person name="Gohl D.M."/>
        </authorList>
    </citation>
    <scope>NUCLEOTIDE SEQUENCE</scope>
    <source>
        <strain evidence="15">Duluth1</strain>
        <tissue evidence="15">Whole animal</tissue>
    </source>
</reference>
<keyword evidence="7" id="KW-1000">Mitochondrion outer membrane</keyword>
<evidence type="ECO:0000256" key="7">
    <source>
        <dbReference type="ARBA" id="ARBA00022787"/>
    </source>
</evidence>
<gene>
    <name evidence="15" type="ORF">DPMN_103692</name>
</gene>
<dbReference type="InterPro" id="IPR026169">
    <property type="entry name" value="MIEAP"/>
</dbReference>